<comment type="caution">
    <text evidence="4">The sequence shown here is derived from an EMBL/GenBank/DDBJ whole genome shotgun (WGS) entry which is preliminary data.</text>
</comment>
<dbReference type="SMART" id="SM00268">
    <property type="entry name" value="ACTIN"/>
    <property type="match status" value="1"/>
</dbReference>
<gene>
    <name evidence="4" type="ORF">CMV_024755</name>
</gene>
<dbReference type="Gene3D" id="3.30.420.40">
    <property type="match status" value="2"/>
</dbReference>
<sequence length="349" mass="38949">MERLWEHTFDKELRVNIEEHPVLLMEAPLNPKTNREKMVEIMFKAFAIPATFIAIQAVLSLYASGRTTGMVMNSEEGVTYAVPIYEGYALPHALQRLDLAGKDLTDYLSKILAEECYIFTTSAEREIVRDIKEKLSYVAMDFEKELGVSKESFELEKLYELPDGQVITIGAGRFKCPKVLFDPRRVGMESGGVHEIVLRSIRRCDMDIRREMFGNLVPSGGTTMTPGLADRLAMELSSLAPPGVVELNDKDGQVKLTCLGPNLLDNQQPQYTVPPNVWFGSLPTKDISLSLDGTVLKAPPRDGETHFSLVGCTCAPAFQFQDFELAKRSELVSCFPNSEALISLLTFLE</sequence>
<keyword evidence="5" id="KW-1185">Reference proteome</keyword>
<dbReference type="InterPro" id="IPR004000">
    <property type="entry name" value="Actin"/>
</dbReference>
<dbReference type="Gene3D" id="3.90.640.10">
    <property type="entry name" value="Actin, Chain A, domain 4"/>
    <property type="match status" value="1"/>
</dbReference>
<keyword evidence="2" id="KW-0812">Transmembrane</keyword>
<dbReference type="SUPFAM" id="SSF51182">
    <property type="entry name" value="RmlC-like cupins"/>
    <property type="match status" value="1"/>
</dbReference>
<evidence type="ECO:0000313" key="4">
    <source>
        <dbReference type="EMBL" id="KAF3949367.1"/>
    </source>
</evidence>
<comment type="similarity">
    <text evidence="1">Belongs to the actin family.</text>
</comment>
<name>A0A8J4QHG3_9ROSI</name>
<dbReference type="EMBL" id="JRKL02006155">
    <property type="protein sequence ID" value="KAF3949367.1"/>
    <property type="molecule type" value="Genomic_DNA"/>
</dbReference>
<feature type="transmembrane region" description="Helical" evidence="2">
    <location>
        <begin position="41"/>
        <end position="63"/>
    </location>
</feature>
<dbReference type="PRINTS" id="PR00190">
    <property type="entry name" value="ACTIN"/>
</dbReference>
<evidence type="ECO:0000256" key="2">
    <source>
        <dbReference type="SAM" id="Phobius"/>
    </source>
</evidence>
<evidence type="ECO:0000259" key="3">
    <source>
        <dbReference type="Pfam" id="PF06172"/>
    </source>
</evidence>
<dbReference type="InterPro" id="IPR009327">
    <property type="entry name" value="Cupin_DUF985"/>
</dbReference>
<dbReference type="OrthoDB" id="6614653at2759"/>
<dbReference type="InterPro" id="IPR011051">
    <property type="entry name" value="RmlC_Cupin_sf"/>
</dbReference>
<dbReference type="InterPro" id="IPR043129">
    <property type="entry name" value="ATPase_NBD"/>
</dbReference>
<dbReference type="FunFam" id="3.30.420.40:FF:000050">
    <property type="entry name" value="Actin, alpha skeletal muscle"/>
    <property type="match status" value="1"/>
</dbReference>
<protein>
    <recommendedName>
        <fullName evidence="3">DUF985 domain-containing protein</fullName>
    </recommendedName>
</protein>
<feature type="domain" description="DUF985" evidence="3">
    <location>
        <begin position="247"/>
        <end position="326"/>
    </location>
</feature>
<dbReference type="InterPro" id="IPR014710">
    <property type="entry name" value="RmlC-like_jellyroll"/>
</dbReference>
<evidence type="ECO:0000256" key="1">
    <source>
        <dbReference type="RuleBase" id="RU000487"/>
    </source>
</evidence>
<dbReference type="FunFam" id="3.90.640.10:FF:000047">
    <property type="entry name" value="Actin, alpha skeletal muscle"/>
    <property type="match status" value="1"/>
</dbReference>
<accession>A0A8J4QHG3</accession>
<organism evidence="4 5">
    <name type="scientific">Castanea mollissima</name>
    <name type="common">Chinese chestnut</name>
    <dbReference type="NCBI Taxonomy" id="60419"/>
    <lineage>
        <taxon>Eukaryota</taxon>
        <taxon>Viridiplantae</taxon>
        <taxon>Streptophyta</taxon>
        <taxon>Embryophyta</taxon>
        <taxon>Tracheophyta</taxon>
        <taxon>Spermatophyta</taxon>
        <taxon>Magnoliopsida</taxon>
        <taxon>eudicotyledons</taxon>
        <taxon>Gunneridae</taxon>
        <taxon>Pentapetalae</taxon>
        <taxon>rosids</taxon>
        <taxon>fabids</taxon>
        <taxon>Fagales</taxon>
        <taxon>Fagaceae</taxon>
        <taxon>Castanea</taxon>
    </lineage>
</organism>
<dbReference type="AlphaFoldDB" id="A0A8J4QHG3"/>
<dbReference type="Pfam" id="PF06172">
    <property type="entry name" value="Cupin_5"/>
    <property type="match status" value="1"/>
</dbReference>
<dbReference type="Gene3D" id="2.60.120.10">
    <property type="entry name" value="Jelly Rolls"/>
    <property type="match status" value="1"/>
</dbReference>
<dbReference type="Pfam" id="PF00022">
    <property type="entry name" value="Actin"/>
    <property type="match status" value="1"/>
</dbReference>
<dbReference type="PANTHER" id="PTHR11937">
    <property type="entry name" value="ACTIN"/>
    <property type="match status" value="1"/>
</dbReference>
<proteinExistence type="inferred from homology"/>
<evidence type="ECO:0000313" key="5">
    <source>
        <dbReference type="Proteomes" id="UP000737018"/>
    </source>
</evidence>
<dbReference type="SUPFAM" id="SSF53067">
    <property type="entry name" value="Actin-like ATPase domain"/>
    <property type="match status" value="2"/>
</dbReference>
<dbReference type="Proteomes" id="UP000737018">
    <property type="component" value="Unassembled WGS sequence"/>
</dbReference>
<keyword evidence="2" id="KW-0472">Membrane</keyword>
<keyword evidence="2" id="KW-1133">Transmembrane helix</keyword>
<reference evidence="4" key="1">
    <citation type="submission" date="2020-03" db="EMBL/GenBank/DDBJ databases">
        <title>Castanea mollissima Vanexum genome sequencing.</title>
        <authorList>
            <person name="Staton M."/>
        </authorList>
    </citation>
    <scope>NUCLEOTIDE SEQUENCE</scope>
    <source>
        <tissue evidence="4">Leaf</tissue>
    </source>
</reference>